<protein>
    <submittedName>
        <fullName evidence="1">Uncharacterized protein</fullName>
    </submittedName>
</protein>
<evidence type="ECO:0000313" key="1">
    <source>
        <dbReference type="EMBL" id="WPH00532.1"/>
    </source>
</evidence>
<accession>A0AAQ3M3V9</accession>
<dbReference type="GO" id="GO:0051537">
    <property type="term" value="F:2 iron, 2 sulfur cluster binding"/>
    <property type="evidence" value="ECO:0007669"/>
    <property type="project" value="InterPro"/>
</dbReference>
<evidence type="ECO:0000313" key="2">
    <source>
        <dbReference type="Proteomes" id="UP001303373"/>
    </source>
</evidence>
<sequence length="76" mass="8166">MCRKATCGTCQKATWFGCGLHLPTVFSQIPEAERCTCEPKVEKDGVKYPPMGSPLGGVVGAMKGVFGWGESKKDEL</sequence>
<dbReference type="PANTHER" id="PTHR34724:SF2">
    <property type="entry name" value="OS12G0596101 PROTEIN"/>
    <property type="match status" value="1"/>
</dbReference>
<dbReference type="AlphaFoldDB" id="A0AAQ3M3V9"/>
<dbReference type="InterPro" id="IPR006058">
    <property type="entry name" value="2Fe2S_fd_BS"/>
</dbReference>
<dbReference type="EMBL" id="CP138583">
    <property type="protein sequence ID" value="WPH00532.1"/>
    <property type="molecule type" value="Genomic_DNA"/>
</dbReference>
<name>A0AAQ3M3V9_9PEZI</name>
<keyword evidence="2" id="KW-1185">Reference proteome</keyword>
<reference evidence="1 2" key="1">
    <citation type="submission" date="2023-11" db="EMBL/GenBank/DDBJ databases">
        <title>An acidophilic fungus is an integral part of prey digestion in a carnivorous sundew plant.</title>
        <authorList>
            <person name="Tsai I.J."/>
        </authorList>
    </citation>
    <scope>NUCLEOTIDE SEQUENCE [LARGE SCALE GENOMIC DNA]</scope>
    <source>
        <strain evidence="1">169a</strain>
    </source>
</reference>
<gene>
    <name evidence="1" type="ORF">R9X50_00336100</name>
</gene>
<proteinExistence type="predicted"/>
<dbReference type="Proteomes" id="UP001303373">
    <property type="component" value="Chromosome 4"/>
</dbReference>
<organism evidence="1 2">
    <name type="scientific">Acrodontium crateriforme</name>
    <dbReference type="NCBI Taxonomy" id="150365"/>
    <lineage>
        <taxon>Eukaryota</taxon>
        <taxon>Fungi</taxon>
        <taxon>Dikarya</taxon>
        <taxon>Ascomycota</taxon>
        <taxon>Pezizomycotina</taxon>
        <taxon>Dothideomycetes</taxon>
        <taxon>Dothideomycetidae</taxon>
        <taxon>Mycosphaerellales</taxon>
        <taxon>Teratosphaeriaceae</taxon>
        <taxon>Acrodontium</taxon>
    </lineage>
</organism>
<dbReference type="PANTHER" id="PTHR34724">
    <property type="entry name" value="OS12G0596101 PROTEIN"/>
    <property type="match status" value="1"/>
</dbReference>
<dbReference type="PROSITE" id="PS00197">
    <property type="entry name" value="2FE2S_FER_1"/>
    <property type="match status" value="1"/>
</dbReference>